<keyword evidence="2" id="KW-0862">Zinc</keyword>
<dbReference type="InterPro" id="IPR036514">
    <property type="entry name" value="SGNH_hydro_sf"/>
</dbReference>
<dbReference type="GO" id="GO:0008270">
    <property type="term" value="F:zinc ion binding"/>
    <property type="evidence" value="ECO:0007669"/>
    <property type="project" value="UniProtKB-KW"/>
</dbReference>
<evidence type="ECO:0000256" key="2">
    <source>
        <dbReference type="ARBA" id="ARBA00022833"/>
    </source>
</evidence>
<dbReference type="Proteomes" id="UP000198287">
    <property type="component" value="Unassembled WGS sequence"/>
</dbReference>
<evidence type="ECO:0000256" key="3">
    <source>
        <dbReference type="PROSITE-ProRule" id="PRU00175"/>
    </source>
</evidence>
<dbReference type="AlphaFoldDB" id="A0A226DV24"/>
<protein>
    <submittedName>
        <fullName evidence="6">Platelet-activating factor acetylhydrolase IB subunit gamma</fullName>
    </submittedName>
</protein>
<keyword evidence="7" id="KW-1185">Reference proteome</keyword>
<evidence type="ECO:0000256" key="1">
    <source>
        <dbReference type="ARBA" id="ARBA00022771"/>
    </source>
</evidence>
<evidence type="ECO:0000313" key="6">
    <source>
        <dbReference type="EMBL" id="OXA48878.1"/>
    </source>
</evidence>
<dbReference type="SUPFAM" id="SSF52266">
    <property type="entry name" value="SGNH hydrolase"/>
    <property type="match status" value="1"/>
</dbReference>
<evidence type="ECO:0000259" key="5">
    <source>
        <dbReference type="PROSITE" id="PS50089"/>
    </source>
</evidence>
<name>A0A226DV24_FOLCA</name>
<keyword evidence="1 3" id="KW-0863">Zinc-finger</keyword>
<dbReference type="STRING" id="158441.A0A226DV24"/>
<evidence type="ECO:0000313" key="7">
    <source>
        <dbReference type="Proteomes" id="UP000198287"/>
    </source>
</evidence>
<reference evidence="6 7" key="1">
    <citation type="submission" date="2015-12" db="EMBL/GenBank/DDBJ databases">
        <title>The genome of Folsomia candida.</title>
        <authorList>
            <person name="Faddeeva A."/>
            <person name="Derks M.F."/>
            <person name="Anvar Y."/>
            <person name="Smit S."/>
            <person name="Van Straalen N."/>
            <person name="Roelofs D."/>
        </authorList>
    </citation>
    <scope>NUCLEOTIDE SEQUENCE [LARGE SCALE GENOMIC DNA]</scope>
    <source>
        <strain evidence="6 7">VU population</strain>
        <tissue evidence="6">Whole body</tissue>
    </source>
</reference>
<evidence type="ECO:0000256" key="4">
    <source>
        <dbReference type="SAM" id="MobiDB-lite"/>
    </source>
</evidence>
<dbReference type="OrthoDB" id="8182903at2759"/>
<accession>A0A226DV24</accession>
<comment type="caution">
    <text evidence="6">The sequence shown here is derived from an EMBL/GenBank/DDBJ whole genome shotgun (WGS) entry which is preliminary data.</text>
</comment>
<dbReference type="EMBL" id="LNIX01000011">
    <property type="protein sequence ID" value="OXA48878.1"/>
    <property type="molecule type" value="Genomic_DNA"/>
</dbReference>
<gene>
    <name evidence="6" type="ORF">Fcan01_16466</name>
</gene>
<keyword evidence="6" id="KW-0378">Hydrolase</keyword>
<sequence>MLPRALSSKRLICSHCNVDTKFYVLQSCNHALCEPCWVRIKTAPAKSKGFSSQCPKDRTPLPMSKLGSLTHDDFHYLPVLKLGSEGGNAELAENENKNMSSKKPRLWPSSNDSSDSLIDDPVHVIKVESGDVVSPLETTLLYKFQDGVPWVPEPRNDPNWLAQHQSYVQTMINSNGTIRAIFLGASITDWWPDDLFLRHFSTYGAVNYGISGDGVEHAFWRIQNGEVDGLQDSLKLIVFADCGSNSAGSYNAEEISRGYTATLNWIRQALPNTRVLLMGPLQ</sequence>
<dbReference type="Gene3D" id="3.40.50.1110">
    <property type="entry name" value="SGNH hydrolase"/>
    <property type="match status" value="1"/>
</dbReference>
<dbReference type="PROSITE" id="PS50089">
    <property type="entry name" value="ZF_RING_2"/>
    <property type="match status" value="1"/>
</dbReference>
<feature type="domain" description="RING-type" evidence="5">
    <location>
        <begin position="13"/>
        <end position="58"/>
    </location>
</feature>
<proteinExistence type="predicted"/>
<keyword evidence="1 3" id="KW-0479">Metal-binding</keyword>
<organism evidence="6 7">
    <name type="scientific">Folsomia candida</name>
    <name type="common">Springtail</name>
    <dbReference type="NCBI Taxonomy" id="158441"/>
    <lineage>
        <taxon>Eukaryota</taxon>
        <taxon>Metazoa</taxon>
        <taxon>Ecdysozoa</taxon>
        <taxon>Arthropoda</taxon>
        <taxon>Hexapoda</taxon>
        <taxon>Collembola</taxon>
        <taxon>Entomobryomorpha</taxon>
        <taxon>Isotomoidea</taxon>
        <taxon>Isotomidae</taxon>
        <taxon>Proisotominae</taxon>
        <taxon>Folsomia</taxon>
    </lineage>
</organism>
<dbReference type="SUPFAM" id="SSF57850">
    <property type="entry name" value="RING/U-box"/>
    <property type="match status" value="1"/>
</dbReference>
<dbReference type="GO" id="GO:0016787">
    <property type="term" value="F:hydrolase activity"/>
    <property type="evidence" value="ECO:0007669"/>
    <property type="project" value="UniProtKB-KW"/>
</dbReference>
<feature type="region of interest" description="Disordered" evidence="4">
    <location>
        <begin position="94"/>
        <end position="114"/>
    </location>
</feature>
<dbReference type="InterPro" id="IPR001841">
    <property type="entry name" value="Znf_RING"/>
</dbReference>